<reference evidence="2" key="2">
    <citation type="journal article" date="2017" name="Plant Physiol. Biochem.">
        <title>Differential oxidative and antioxidative response of duckweed Lemna minor toward plant growth promoting/inhibiting bacteria.</title>
        <authorList>
            <person name="Ishizawa H."/>
            <person name="Kuroda M."/>
            <person name="Morikawa M."/>
            <person name="Ike M."/>
        </authorList>
    </citation>
    <scope>NUCLEOTIDE SEQUENCE [LARGE SCALE GENOMIC DNA]</scope>
    <source>
        <strain evidence="2">M6</strain>
    </source>
</reference>
<evidence type="ECO:0000313" key="1">
    <source>
        <dbReference type="EMBL" id="BBF81631.1"/>
    </source>
</evidence>
<dbReference type="Proteomes" id="UP000278756">
    <property type="component" value="Chromosome 2"/>
</dbReference>
<accession>A0A3G9G6Z9</accession>
<reference evidence="2" key="1">
    <citation type="journal article" date="2017" name="Biotechnol. Biofuels">
        <title>Evaluation of environmental bacterial communities as a factor affecting the growth of duckweed Lemna minor.</title>
        <authorList>
            <person name="Ishizawa H."/>
            <person name="Kuroda M."/>
            <person name="Morikawa M."/>
            <person name="Ike M."/>
        </authorList>
    </citation>
    <scope>NUCLEOTIDE SEQUENCE [LARGE SCALE GENOMIC DNA]</scope>
    <source>
        <strain evidence="2">M6</strain>
    </source>
</reference>
<dbReference type="RefSeq" id="WP_232037154.1">
    <property type="nucleotide sequence ID" value="NZ_AP018828.1"/>
</dbReference>
<sequence>MDFASFYNVTPRLTLTFEGINITDEVERIYGTGDTGDMDLTREYTHTGAQWILGLRYKY</sequence>
<dbReference type="EMBL" id="AP018828">
    <property type="protein sequence ID" value="BBF81631.1"/>
    <property type="molecule type" value="Genomic_DNA"/>
</dbReference>
<dbReference type="AlphaFoldDB" id="A0A3G9G6Z9"/>
<proteinExistence type="predicted"/>
<organism evidence="1 2">
    <name type="scientific">Asticcacaulis excentricus</name>
    <dbReference type="NCBI Taxonomy" id="78587"/>
    <lineage>
        <taxon>Bacteria</taxon>
        <taxon>Pseudomonadati</taxon>
        <taxon>Pseudomonadota</taxon>
        <taxon>Alphaproteobacteria</taxon>
        <taxon>Caulobacterales</taxon>
        <taxon>Caulobacteraceae</taxon>
        <taxon>Asticcacaulis</taxon>
    </lineage>
</organism>
<protein>
    <recommendedName>
        <fullName evidence="3">TonB-dependent receptor</fullName>
    </recommendedName>
</protein>
<gene>
    <name evidence="1" type="ORF">EM6_2233</name>
</gene>
<dbReference type="SUPFAM" id="SSF56935">
    <property type="entry name" value="Porins"/>
    <property type="match status" value="1"/>
</dbReference>
<evidence type="ECO:0008006" key="3">
    <source>
        <dbReference type="Google" id="ProtNLM"/>
    </source>
</evidence>
<name>A0A3G9G6Z9_9CAUL</name>
<evidence type="ECO:0000313" key="2">
    <source>
        <dbReference type="Proteomes" id="UP000278756"/>
    </source>
</evidence>